<dbReference type="Gene3D" id="1.25.40.10">
    <property type="entry name" value="Tetratricopeptide repeat domain"/>
    <property type="match status" value="1"/>
</dbReference>
<dbReference type="Proteomes" id="UP000190339">
    <property type="component" value="Unassembled WGS sequence"/>
</dbReference>
<dbReference type="AlphaFoldDB" id="A0A1T5CI42"/>
<dbReference type="EMBL" id="FUYL01000006">
    <property type="protein sequence ID" value="SKB58991.1"/>
    <property type="molecule type" value="Genomic_DNA"/>
</dbReference>
<evidence type="ECO:0000256" key="2">
    <source>
        <dbReference type="SAM" id="Phobius"/>
    </source>
</evidence>
<dbReference type="InterPro" id="IPR011990">
    <property type="entry name" value="TPR-like_helical_dom_sf"/>
</dbReference>
<dbReference type="STRING" id="561365.SAMN05660866_02308"/>
<feature type="transmembrane region" description="Helical" evidence="2">
    <location>
        <begin position="12"/>
        <end position="31"/>
    </location>
</feature>
<keyword evidence="2" id="KW-0472">Membrane</keyword>
<keyword evidence="2" id="KW-1133">Transmembrane helix</keyword>
<dbReference type="RefSeq" id="WP_234999720.1">
    <property type="nucleotide sequence ID" value="NZ_FUYL01000006.1"/>
</dbReference>
<name>A0A1T5CI42_9FLAO</name>
<reference evidence="4" key="1">
    <citation type="submission" date="2017-02" db="EMBL/GenBank/DDBJ databases">
        <authorList>
            <person name="Varghese N."/>
            <person name="Submissions S."/>
        </authorList>
    </citation>
    <scope>NUCLEOTIDE SEQUENCE [LARGE SCALE GENOMIC DNA]</scope>
    <source>
        <strain evidence="4">DSM 23546</strain>
    </source>
</reference>
<organism evidence="3 4">
    <name type="scientific">Maribacter arcticus</name>
    <dbReference type="NCBI Taxonomy" id="561365"/>
    <lineage>
        <taxon>Bacteria</taxon>
        <taxon>Pseudomonadati</taxon>
        <taxon>Bacteroidota</taxon>
        <taxon>Flavobacteriia</taxon>
        <taxon>Flavobacteriales</taxon>
        <taxon>Flavobacteriaceae</taxon>
        <taxon>Maribacter</taxon>
    </lineage>
</organism>
<evidence type="ECO:0000313" key="3">
    <source>
        <dbReference type="EMBL" id="SKB58991.1"/>
    </source>
</evidence>
<protein>
    <recommendedName>
        <fullName evidence="5">Tetratricopeptide repeat-containing protein</fullName>
    </recommendedName>
</protein>
<keyword evidence="4" id="KW-1185">Reference proteome</keyword>
<gene>
    <name evidence="3" type="ORF">SAMN05660866_02308</name>
</gene>
<evidence type="ECO:0000256" key="1">
    <source>
        <dbReference type="SAM" id="Coils"/>
    </source>
</evidence>
<accession>A0A1T5CI42</accession>
<keyword evidence="1" id="KW-0175">Coiled coil</keyword>
<proteinExistence type="predicted"/>
<dbReference type="SUPFAM" id="SSF48452">
    <property type="entry name" value="TPR-like"/>
    <property type="match status" value="1"/>
</dbReference>
<evidence type="ECO:0008006" key="5">
    <source>
        <dbReference type="Google" id="ProtNLM"/>
    </source>
</evidence>
<sequence length="476" mass="55082">MFTFEILNNTLILRYLPFFILLLFFSGCATYHEKNNDFQRHFVKGEIEDANTILDKNKKASEDKNRLLYYLQKGVVLQMQGNYTESNQFFEKAYIFGEDYRKNYTLTAASILTNPNAKPYVGEDHELVLLHYFKALNFLRMNDFDAALVECRRINNKLNALNDRYEKKKNRYKQDAFALNLMGIAYEASGDVNNAFIAYRNAYKTYSEDYSTDFATAPPTQLKKDLLRTAYLNGFTEELNRFEKEFSMTYTPIEKTGAELLFFWHNGSGPVKDEWSINFFVVKGQGGVVLFVNEELGLTFPFPLPVMGQGSGGLGDLKFVRVTFPKYLERKPYYRNGELVLGNNTYQLELAENINEIAFKTLEDRMLRELTNSLLRLAVKQAAEYQLRKQNENLGALLSVLNAVSEKSDTRNWQTLPYSISYARVPLAEGSNQLELKVYSPNKSQYTTEKFEFVVEKGQTLFHIFNSLESIPLEQF</sequence>
<evidence type="ECO:0000313" key="4">
    <source>
        <dbReference type="Proteomes" id="UP000190339"/>
    </source>
</evidence>
<feature type="coiled-coil region" evidence="1">
    <location>
        <begin position="144"/>
        <end position="175"/>
    </location>
</feature>
<keyword evidence="2" id="KW-0812">Transmembrane</keyword>